<name>A0A0P4RDY4_9ACTN</name>
<evidence type="ECO:0000256" key="2">
    <source>
        <dbReference type="SAM" id="Phobius"/>
    </source>
</evidence>
<dbReference type="EMBL" id="BBNO01000007">
    <property type="protein sequence ID" value="GAO10983.1"/>
    <property type="molecule type" value="Genomic_DNA"/>
</dbReference>
<proteinExistence type="predicted"/>
<comment type="caution">
    <text evidence="3">The sequence shown here is derived from an EMBL/GenBank/DDBJ whole genome shotgun (WGS) entry which is preliminary data.</text>
</comment>
<evidence type="ECO:0000313" key="4">
    <source>
        <dbReference type="Proteomes" id="UP000048965"/>
    </source>
</evidence>
<evidence type="ECO:0000256" key="1">
    <source>
        <dbReference type="SAM" id="MobiDB-lite"/>
    </source>
</evidence>
<protein>
    <submittedName>
        <fullName evidence="3">Uncharacterized protein</fullName>
    </submittedName>
</protein>
<keyword evidence="2" id="KW-0472">Membrane</keyword>
<keyword evidence="2" id="KW-0812">Transmembrane</keyword>
<feature type="region of interest" description="Disordered" evidence="1">
    <location>
        <begin position="1"/>
        <end position="27"/>
    </location>
</feature>
<organism evidence="3 4">
    <name type="scientific">Streptomyces lydicamycinicus</name>
    <dbReference type="NCBI Taxonomy" id="1546107"/>
    <lineage>
        <taxon>Bacteria</taxon>
        <taxon>Bacillati</taxon>
        <taxon>Actinomycetota</taxon>
        <taxon>Actinomycetes</taxon>
        <taxon>Kitasatosporales</taxon>
        <taxon>Streptomycetaceae</taxon>
        <taxon>Streptomyces</taxon>
    </lineage>
</organism>
<feature type="transmembrane region" description="Helical" evidence="2">
    <location>
        <begin position="65"/>
        <end position="86"/>
    </location>
</feature>
<keyword evidence="2" id="KW-1133">Transmembrane helix</keyword>
<gene>
    <name evidence="3" type="ORF">TPA0598_07_07070</name>
</gene>
<dbReference type="AlphaFoldDB" id="A0A0P4RDY4"/>
<reference evidence="4" key="1">
    <citation type="submission" date="2014-09" db="EMBL/GenBank/DDBJ databases">
        <title>Whole genome shotgun sequence of Streptomyces sp. NBRC 110027.</title>
        <authorList>
            <person name="Komaki H."/>
            <person name="Ichikawa N."/>
            <person name="Katano-Makiyama Y."/>
            <person name="Hosoyama A."/>
            <person name="Hashimoto M."/>
            <person name="Uohara A."/>
            <person name="Kitahashi Y."/>
            <person name="Ohji S."/>
            <person name="Kimura A."/>
            <person name="Yamazoe A."/>
            <person name="Igarashi Y."/>
            <person name="Fujita N."/>
        </authorList>
    </citation>
    <scope>NUCLEOTIDE SEQUENCE [LARGE SCALE GENOMIC DNA]</scope>
    <source>
        <strain evidence="4">NBRC 110027</strain>
    </source>
</reference>
<reference evidence="3 4" key="2">
    <citation type="journal article" date="2015" name="Stand. Genomic Sci.">
        <title>Draft genome sequence of marine-derived Streptomyces sp. TP-A0598, a producer of anti-MRSA antibiotic lydicamycins.</title>
        <authorList>
            <person name="Komaki H."/>
            <person name="Ichikawa N."/>
            <person name="Hosoyama A."/>
            <person name="Fujita N."/>
            <person name="Igarashi Y."/>
        </authorList>
    </citation>
    <scope>NUCLEOTIDE SEQUENCE [LARGE SCALE GENOMIC DNA]</scope>
    <source>
        <strain evidence="3 4">NBRC 110027</strain>
    </source>
</reference>
<keyword evidence="4" id="KW-1185">Reference proteome</keyword>
<dbReference type="Proteomes" id="UP000048965">
    <property type="component" value="Unassembled WGS sequence"/>
</dbReference>
<evidence type="ECO:0000313" key="3">
    <source>
        <dbReference type="EMBL" id="GAO10983.1"/>
    </source>
</evidence>
<sequence length="116" mass="12511">MERCDGGGLRRHRPATAADPTTEDLPELPQVTAVSTGTHARVVGTAYFHEMTTDSRDSSASGKRGLCCCLTFAVLPLVWLMAAPLLPEQARWFPFWVGAMMWSGADGRGGISQLFG</sequence>
<accession>A0A0P4RDY4</accession>